<organism evidence="2 3">
    <name type="scientific">Lachnospira intestinalis</name>
    <dbReference type="NCBI Taxonomy" id="3133158"/>
    <lineage>
        <taxon>Bacteria</taxon>
        <taxon>Bacillati</taxon>
        <taxon>Bacillota</taxon>
        <taxon>Clostridia</taxon>
        <taxon>Lachnospirales</taxon>
        <taxon>Lachnospiraceae</taxon>
        <taxon>Lachnospira</taxon>
    </lineage>
</organism>
<reference evidence="2" key="1">
    <citation type="submission" date="2024-03" db="EMBL/GenBank/DDBJ databases">
        <title>Human intestinal bacterial collection.</title>
        <authorList>
            <person name="Pauvert C."/>
            <person name="Hitch T.C.A."/>
            <person name="Clavel T."/>
        </authorList>
    </citation>
    <scope>NUCLEOTIDE SEQUENCE [LARGE SCALE GENOMIC DNA]</scope>
    <source>
        <strain evidence="2">CLA-AA-H89B</strain>
    </source>
</reference>
<proteinExistence type="predicted"/>
<sequence length="132" mass="15208">MKRLEWISAAAGILLLFISGFGCIFFFASKENTKNITKEETFVYRAETDSTSLADTSAGIYANGKVQTKKETFYLIYSEDRLCIYRGDDKIFYDYADVAVNLMPVEIREQLKYGLYITGEQELYEFLQTYSS</sequence>
<evidence type="ECO:0000313" key="3">
    <source>
        <dbReference type="Proteomes" id="UP001546774"/>
    </source>
</evidence>
<protein>
    <recommendedName>
        <fullName evidence="4">Bypass of forespore C C-terminal domain-containing protein</fullName>
    </recommendedName>
</protein>
<keyword evidence="1" id="KW-0472">Membrane</keyword>
<dbReference type="EMBL" id="JBBMFS010000016">
    <property type="protein sequence ID" value="MEQ2556029.1"/>
    <property type="molecule type" value="Genomic_DNA"/>
</dbReference>
<dbReference type="PROSITE" id="PS51257">
    <property type="entry name" value="PROKAR_LIPOPROTEIN"/>
    <property type="match status" value="1"/>
</dbReference>
<keyword evidence="1" id="KW-1133">Transmembrane helix</keyword>
<accession>A0ABV1H8J7</accession>
<keyword evidence="3" id="KW-1185">Reference proteome</keyword>
<feature type="transmembrane region" description="Helical" evidence="1">
    <location>
        <begin position="6"/>
        <end position="28"/>
    </location>
</feature>
<gene>
    <name evidence="2" type="ORF">WMO37_13615</name>
</gene>
<keyword evidence="1" id="KW-0812">Transmembrane</keyword>
<dbReference type="Proteomes" id="UP001546774">
    <property type="component" value="Unassembled WGS sequence"/>
</dbReference>
<name>A0ABV1H8J7_9FIRM</name>
<comment type="caution">
    <text evidence="2">The sequence shown here is derived from an EMBL/GenBank/DDBJ whole genome shotgun (WGS) entry which is preliminary data.</text>
</comment>
<evidence type="ECO:0008006" key="4">
    <source>
        <dbReference type="Google" id="ProtNLM"/>
    </source>
</evidence>
<evidence type="ECO:0000256" key="1">
    <source>
        <dbReference type="SAM" id="Phobius"/>
    </source>
</evidence>
<evidence type="ECO:0000313" key="2">
    <source>
        <dbReference type="EMBL" id="MEQ2556029.1"/>
    </source>
</evidence>